<sequence>MDEYTLLIDLHKQGHRQGPGGDAETEKALNLAIADRTAPLKVADIGCGTGASALLLAKLLNARVTAVDFLQDFLDVLKEKAENMGVADRISTLACSMDNLPFADEELDVIWSEGAIYNIGFEKGVADWRRYLKAGGLLVASEITWITGSRPQELQDHWNSEYPEIDVASAKIRILEKHGYSPVGYFVLPEHCWLDQYYRPMQARFENFLDRNENSEKARAIVAAERREIDLYERYKAYISYGVYVAKKMV</sequence>
<keyword evidence="2" id="KW-0489">Methyltransferase</keyword>
<dbReference type="PANTHER" id="PTHR43591:SF24">
    <property type="entry name" value="2-METHOXY-6-POLYPRENYL-1,4-BENZOQUINOL METHYLASE, MITOCHONDRIAL"/>
    <property type="match status" value="1"/>
</dbReference>
<evidence type="ECO:0000313" key="2">
    <source>
        <dbReference type="EMBL" id="KIH77295.1"/>
    </source>
</evidence>
<dbReference type="Proteomes" id="UP000035068">
    <property type="component" value="Unassembled WGS sequence"/>
</dbReference>
<name>A0A0C2HQY7_9BACT</name>
<dbReference type="GO" id="GO:0032259">
    <property type="term" value="P:methylation"/>
    <property type="evidence" value="ECO:0007669"/>
    <property type="project" value="UniProtKB-KW"/>
</dbReference>
<accession>A0A0C2HQY7</accession>
<gene>
    <name evidence="2" type="ORF">GFER_00585</name>
</gene>
<dbReference type="Gene3D" id="3.40.50.150">
    <property type="entry name" value="Vaccinia Virus protein VP39"/>
    <property type="match status" value="1"/>
</dbReference>
<dbReference type="EMBL" id="JWJD01000001">
    <property type="protein sequence ID" value="KIH77295.1"/>
    <property type="molecule type" value="Genomic_DNA"/>
</dbReference>
<protein>
    <submittedName>
        <fullName evidence="2">Methyltransferase type 11</fullName>
    </submittedName>
</protein>
<feature type="domain" description="Methyltransferase" evidence="1">
    <location>
        <begin position="42"/>
        <end position="136"/>
    </location>
</feature>
<keyword evidence="2" id="KW-0808">Transferase</keyword>
<dbReference type="InterPro" id="IPR041698">
    <property type="entry name" value="Methyltransf_25"/>
</dbReference>
<comment type="caution">
    <text evidence="2">The sequence shown here is derived from an EMBL/GenBank/DDBJ whole genome shotgun (WGS) entry which is preliminary data.</text>
</comment>
<evidence type="ECO:0000313" key="3">
    <source>
        <dbReference type="Proteomes" id="UP000035068"/>
    </source>
</evidence>
<dbReference type="Pfam" id="PF13649">
    <property type="entry name" value="Methyltransf_25"/>
    <property type="match status" value="1"/>
</dbReference>
<dbReference type="AlphaFoldDB" id="A0A0C2HQY7"/>
<evidence type="ECO:0000259" key="1">
    <source>
        <dbReference type="Pfam" id="PF13649"/>
    </source>
</evidence>
<reference evidence="2 3" key="1">
    <citation type="submission" date="2014-12" db="EMBL/GenBank/DDBJ databases">
        <title>Genomes of Geoalkalibacter ferrihydriticus and Geoalkalibacter subterraneus, two haloalkaliphilic metal-reducing members of the Geobacteraceae.</title>
        <authorList>
            <person name="Badalamenti J.P."/>
            <person name="Torres C.I."/>
            <person name="Krajmalnik-Brown R."/>
            <person name="Bond D.R."/>
        </authorList>
    </citation>
    <scope>NUCLEOTIDE SEQUENCE [LARGE SCALE GENOMIC DNA]</scope>
    <source>
        <strain evidence="2 3">DSM 17813</strain>
    </source>
</reference>
<dbReference type="RefSeq" id="WP_040095137.1">
    <property type="nucleotide sequence ID" value="NZ_JWJD01000001.1"/>
</dbReference>
<proteinExistence type="predicted"/>
<organism evidence="2 3">
    <name type="scientific">Geoalkalibacter ferrihydriticus DSM 17813</name>
    <dbReference type="NCBI Taxonomy" id="1121915"/>
    <lineage>
        <taxon>Bacteria</taxon>
        <taxon>Pseudomonadati</taxon>
        <taxon>Thermodesulfobacteriota</taxon>
        <taxon>Desulfuromonadia</taxon>
        <taxon>Desulfuromonadales</taxon>
        <taxon>Geoalkalibacteraceae</taxon>
        <taxon>Geoalkalibacter</taxon>
    </lineage>
</organism>
<dbReference type="SUPFAM" id="SSF53335">
    <property type="entry name" value="S-adenosyl-L-methionine-dependent methyltransferases"/>
    <property type="match status" value="1"/>
</dbReference>
<dbReference type="InterPro" id="IPR029063">
    <property type="entry name" value="SAM-dependent_MTases_sf"/>
</dbReference>
<dbReference type="PANTHER" id="PTHR43591">
    <property type="entry name" value="METHYLTRANSFERASE"/>
    <property type="match status" value="1"/>
</dbReference>
<dbReference type="GO" id="GO:0008168">
    <property type="term" value="F:methyltransferase activity"/>
    <property type="evidence" value="ECO:0007669"/>
    <property type="project" value="UniProtKB-KW"/>
</dbReference>
<keyword evidence="3" id="KW-1185">Reference proteome</keyword>
<dbReference type="CDD" id="cd02440">
    <property type="entry name" value="AdoMet_MTases"/>
    <property type="match status" value="1"/>
</dbReference>